<dbReference type="Gene3D" id="3.90.228.10">
    <property type="match status" value="1"/>
</dbReference>
<comment type="caution">
    <text evidence="1">The sequence shown here is derived from an EMBL/GenBank/DDBJ whole genome shotgun (WGS) entry which is preliminary data.</text>
</comment>
<dbReference type="PANTHER" id="PTHR36649:SF28">
    <property type="entry name" value="UBIQUITIN-LIKE DOMAIN-CONTAINING PROTEIN"/>
    <property type="match status" value="1"/>
</dbReference>
<dbReference type="Proteomes" id="UP001314229">
    <property type="component" value="Unassembled WGS sequence"/>
</dbReference>
<keyword evidence="2" id="KW-1185">Reference proteome</keyword>
<evidence type="ECO:0000313" key="2">
    <source>
        <dbReference type="Proteomes" id="UP001314229"/>
    </source>
</evidence>
<sequence>MDRDLALEALGALCNSSVTSIQKQGSQPCAFSVGFHGGAPHQMCVKDFICTVLDGDETCEVSRSSFCRMQCALQGFGLTDQPQDHAVRAPTGRDLVIDEDEFFDPKFDYDFRSLKDNETFYRGGEVYERPYGWFRFALKVLNKYDGNAWLGTRFRSTQSVSGEWPVSYHGTSRKGAEGIIEGYYKPGSGQAYGRGIYSTPYIDEAVYYTKTFTSNKTGKTYQVVLQNRINTEYRQKHNNDKYWLVPIPAGTSSTNEQDMVERAIRPYGLLLKEV</sequence>
<organism evidence="1 2">
    <name type="scientific">Scomber scombrus</name>
    <name type="common">Atlantic mackerel</name>
    <name type="synonym">Scomber vernalis</name>
    <dbReference type="NCBI Taxonomy" id="13677"/>
    <lineage>
        <taxon>Eukaryota</taxon>
        <taxon>Metazoa</taxon>
        <taxon>Chordata</taxon>
        <taxon>Craniata</taxon>
        <taxon>Vertebrata</taxon>
        <taxon>Euteleostomi</taxon>
        <taxon>Actinopterygii</taxon>
        <taxon>Neopterygii</taxon>
        <taxon>Teleostei</taxon>
        <taxon>Neoteleostei</taxon>
        <taxon>Acanthomorphata</taxon>
        <taxon>Pelagiaria</taxon>
        <taxon>Scombriformes</taxon>
        <taxon>Scombridae</taxon>
        <taxon>Scomber</taxon>
    </lineage>
</organism>
<reference evidence="1 2" key="1">
    <citation type="submission" date="2024-01" db="EMBL/GenBank/DDBJ databases">
        <authorList>
            <person name="Alioto T."/>
            <person name="Alioto T."/>
            <person name="Gomez Garrido J."/>
        </authorList>
    </citation>
    <scope>NUCLEOTIDE SEQUENCE [LARGE SCALE GENOMIC DNA]</scope>
</reference>
<dbReference type="SUPFAM" id="SSF56399">
    <property type="entry name" value="ADP-ribosylation"/>
    <property type="match status" value="1"/>
</dbReference>
<evidence type="ECO:0000313" key="1">
    <source>
        <dbReference type="EMBL" id="CAK6977921.1"/>
    </source>
</evidence>
<name>A0AAV1Q1S8_SCOSC</name>
<dbReference type="EMBL" id="CAWUFR010000442">
    <property type="protein sequence ID" value="CAK6977921.1"/>
    <property type="molecule type" value="Genomic_DNA"/>
</dbReference>
<gene>
    <name evidence="1" type="ORF">FSCOSCO3_A003326</name>
</gene>
<dbReference type="PANTHER" id="PTHR36649">
    <property type="entry name" value="UBIQUITIN-LIKE DOMAIN-CONTAINING PROTEIN"/>
    <property type="match status" value="1"/>
</dbReference>
<dbReference type="AlphaFoldDB" id="A0AAV1Q1S8"/>
<accession>A0AAV1Q1S8</accession>
<protein>
    <submittedName>
        <fullName evidence="1">Uncharacterized protein LOC128358581</fullName>
    </submittedName>
</protein>
<proteinExistence type="predicted"/>